<name>A0A0M4MFJ1_9ADEN</name>
<organism evidence="2 3">
    <name type="scientific">Simian adenovirus 8</name>
    <dbReference type="NCBI Taxonomy" id="413258"/>
    <lineage>
        <taxon>Viruses</taxon>
        <taxon>Varidnaviria</taxon>
        <taxon>Bamfordvirae</taxon>
        <taxon>Preplasmiviricota</taxon>
        <taxon>Polisuviricotina</taxon>
        <taxon>Pharingeaviricetes</taxon>
        <taxon>Rowavirales</taxon>
        <taxon>Adenoviridae</taxon>
        <taxon>Mastadenovirus</taxon>
        <taxon>Mastadenovirus longumcaudae</taxon>
        <taxon>Simian mastadenovirus B</taxon>
    </lineage>
</organism>
<dbReference type="KEGG" id="vg:26101498"/>
<evidence type="ECO:0000313" key="2">
    <source>
        <dbReference type="EMBL" id="ALE30313.1"/>
    </source>
</evidence>
<dbReference type="Gene3D" id="2.70.40.10">
    <property type="match status" value="1"/>
</dbReference>
<dbReference type="OrthoDB" id="16798at10239"/>
<dbReference type="InterPro" id="IPR036157">
    <property type="entry name" value="dUTPase-like_sf"/>
</dbReference>
<proteinExistence type="predicted"/>
<feature type="domain" description="dUTPase-like" evidence="1">
    <location>
        <begin position="30"/>
        <end position="118"/>
    </location>
</feature>
<dbReference type="SUPFAM" id="SSF51283">
    <property type="entry name" value="dUTPase-like"/>
    <property type="match status" value="1"/>
</dbReference>
<dbReference type="EMBL" id="KP329561">
    <property type="protein sequence ID" value="ALE30313.1"/>
    <property type="molecule type" value="Genomic_DNA"/>
</dbReference>
<dbReference type="Pfam" id="PF00692">
    <property type="entry name" value="dUTPase"/>
    <property type="match status" value="1"/>
</dbReference>
<reference evidence="2 3" key="1">
    <citation type="journal article" date="2015" name="Arch. Virol.">
        <title>Taxonomy proposal for Old World monkey adenoviruses: characterisation of several non-human, non-ape primate adenovirus lineages.</title>
        <authorList>
            <person name="Panto L."/>
            <person name="Podgorski I.I."/>
            <person name="Janoska M."/>
            <person name="Marko O."/>
            <person name="Harrach B."/>
        </authorList>
    </citation>
    <scope>NUCLEOTIDE SEQUENCE [LARGE SCALE GENOMIC DNA]</scope>
    <source>
        <strain evidence="2">P-5</strain>
    </source>
</reference>
<accession>A0A0M4MFJ1</accession>
<dbReference type="GeneID" id="26101498"/>
<dbReference type="InterPro" id="IPR029054">
    <property type="entry name" value="dUTPase-like"/>
</dbReference>
<sequence>MAESQAVYVHLLSARALMPAQQGYSNVYVFFAPENFMISPRGINLLALQLSVEIPSGYVGRFFSLADMATRGVYVAAQELFPDTRWECSVVLFNHSDEFYFGARGQPVACLILERVIFPPLRQASQV</sequence>
<protein>
    <submittedName>
        <fullName evidence="2">ORF1</fullName>
    </submittedName>
</protein>
<evidence type="ECO:0000259" key="1">
    <source>
        <dbReference type="Pfam" id="PF00692"/>
    </source>
</evidence>
<dbReference type="RefSeq" id="YP_009174970.1">
    <property type="nucleotide sequence ID" value="NC_028113.1"/>
</dbReference>
<evidence type="ECO:0000313" key="3">
    <source>
        <dbReference type="Proteomes" id="UP000132053"/>
    </source>
</evidence>
<dbReference type="Proteomes" id="UP000132053">
    <property type="component" value="Segment"/>
</dbReference>